<dbReference type="InterPro" id="IPR036291">
    <property type="entry name" value="NAD(P)-bd_dom_sf"/>
</dbReference>
<dbReference type="InterPro" id="IPR028939">
    <property type="entry name" value="P5C_Rdtase_cat_N"/>
</dbReference>
<dbReference type="GO" id="GO:0004735">
    <property type="term" value="F:pyrroline-5-carboxylate reductase activity"/>
    <property type="evidence" value="ECO:0007669"/>
    <property type="project" value="TreeGrafter"/>
</dbReference>
<organism evidence="4 5">
    <name type="scientific">Symbiodinium microadriaticum</name>
    <name type="common">Dinoflagellate</name>
    <name type="synonym">Zooxanthella microadriatica</name>
    <dbReference type="NCBI Taxonomy" id="2951"/>
    <lineage>
        <taxon>Eukaryota</taxon>
        <taxon>Sar</taxon>
        <taxon>Alveolata</taxon>
        <taxon>Dinophyceae</taxon>
        <taxon>Suessiales</taxon>
        <taxon>Symbiodiniaceae</taxon>
        <taxon>Symbiodinium</taxon>
    </lineage>
</organism>
<dbReference type="PROSITE" id="PS50126">
    <property type="entry name" value="S1"/>
    <property type="match status" value="3"/>
</dbReference>
<reference evidence="4 5" key="1">
    <citation type="submission" date="2016-02" db="EMBL/GenBank/DDBJ databases">
        <title>Genome analysis of coral dinoflagellate symbionts highlights evolutionary adaptations to a symbiotic lifestyle.</title>
        <authorList>
            <person name="Aranda M."/>
            <person name="Li Y."/>
            <person name="Liew Y.J."/>
            <person name="Baumgarten S."/>
            <person name="Simakov O."/>
            <person name="Wilson M."/>
            <person name="Piel J."/>
            <person name="Ashoor H."/>
            <person name="Bougouffa S."/>
            <person name="Bajic V.B."/>
            <person name="Ryu T."/>
            <person name="Ravasi T."/>
            <person name="Bayer T."/>
            <person name="Micklem G."/>
            <person name="Kim H."/>
            <person name="Bhak J."/>
            <person name="Lajeunesse T.C."/>
            <person name="Voolstra C.R."/>
        </authorList>
    </citation>
    <scope>NUCLEOTIDE SEQUENCE [LARGE SCALE GENOMIC DNA]</scope>
    <source>
        <strain evidence="4 5">CCMP2467</strain>
    </source>
</reference>
<dbReference type="PANTHER" id="PTHR11645:SF13">
    <property type="entry name" value="PYRROLINE-5-CARBOXYLATE REDUCTASE CATALYTIC N-TERMINAL DOMAIN-CONTAINING PROTEIN"/>
    <property type="match status" value="1"/>
</dbReference>
<dbReference type="GO" id="GO:0003676">
    <property type="term" value="F:nucleic acid binding"/>
    <property type="evidence" value="ECO:0007669"/>
    <property type="project" value="InterPro"/>
</dbReference>
<dbReference type="SMART" id="SM00316">
    <property type="entry name" value="S1"/>
    <property type="match status" value="5"/>
</dbReference>
<dbReference type="GO" id="GO:0005840">
    <property type="term" value="C:ribosome"/>
    <property type="evidence" value="ECO:0007669"/>
    <property type="project" value="UniProtKB-KW"/>
</dbReference>
<evidence type="ECO:0000313" key="4">
    <source>
        <dbReference type="EMBL" id="OLP85103.1"/>
    </source>
</evidence>
<comment type="similarity">
    <text evidence="1">Belongs to the pyrroline-5-carboxylate reductase family.</text>
</comment>
<keyword evidence="5" id="KW-1185">Reference proteome</keyword>
<dbReference type="Pfam" id="PF03807">
    <property type="entry name" value="F420_oxidored"/>
    <property type="match status" value="1"/>
</dbReference>
<dbReference type="InterPro" id="IPR003029">
    <property type="entry name" value="S1_domain"/>
</dbReference>
<protein>
    <submittedName>
        <fullName evidence="4">30S ribosomal protein S1</fullName>
    </submittedName>
</protein>
<dbReference type="Proteomes" id="UP000186817">
    <property type="component" value="Unassembled WGS sequence"/>
</dbReference>
<evidence type="ECO:0000256" key="1">
    <source>
        <dbReference type="ARBA" id="ARBA00005525"/>
    </source>
</evidence>
<feature type="domain" description="S1 motif" evidence="3">
    <location>
        <begin position="1201"/>
        <end position="1259"/>
    </location>
</feature>
<evidence type="ECO:0000259" key="3">
    <source>
        <dbReference type="PROSITE" id="PS50126"/>
    </source>
</evidence>
<evidence type="ECO:0000256" key="2">
    <source>
        <dbReference type="SAM" id="MobiDB-lite"/>
    </source>
</evidence>
<proteinExistence type="inferred from homology"/>
<feature type="domain" description="S1 motif" evidence="3">
    <location>
        <begin position="930"/>
        <end position="1007"/>
    </location>
</feature>
<feature type="region of interest" description="Disordered" evidence="2">
    <location>
        <begin position="165"/>
        <end position="189"/>
    </location>
</feature>
<gene>
    <name evidence="4" type="primary">rpsA</name>
    <name evidence="4" type="ORF">AK812_SmicGene33938</name>
</gene>
<sequence length="1523" mass="167331">MSTRLLVQALWKKRIVHMLGQDHPASLLLETESPDSARSVLLQPLVSQKPRRHHVSEAMRELSAPGSGLQPSQSAQAYDPHLQLPGAHTSAHGQAKPSHSFSGESPAASRSGSKNSVAYFDVHAREISKSAPLQGFRGTDNEHQPRLESRKLAFGNYRPQLPAQVEETGVSSTSLSSSPTSPPWPSWSQLQTPERIEKHGWHCFNQVYEAYMSNLKKGFTIRNYTMYHPALKALIISNEPDLKVHPRTNVCRAMVTSLDAILQAEKDLNVTENPIALTVTYSFAAFGRKAPGLGQMEELYHCMKHPEKSPTNYIPKNDVFAAYKKRWVNSFNTAAPGHVVEELFLDKYAKSIFWSEIRLPVFIGEYHSVHVGAKDDLPILVNDALSSKYPFYLGYNFFEFSVRYDKGGSEKEFGMFGYGDCPLVEMNYSGKVYTIWNLVPAKDKYGYPLSKALKNAYGKEMPSCYAEQGRTEAASARLGQSCAMRRALRRSWVSPEEAPSIFCRDIDSELNPCAFGRRCKRQGCFYDHPEGRLIDDDPTKGMCKFGIHCAFVAFLIMADAVPPIIGVVGVGTIGSAVVRGLCKSGPETPPKGLRSVVLSPRGAAKAEALRSEFPKIIRVASSNREVVEEADCVLVSVLPKQAEMVLQDLAFRPDQEVISLVAGLSVQKLRDLCAPAHSVSIAIPFPSVAKQCGAALLLQPGPAARAVFRLVGRHVAVEDPEHFRRLMCISGLMGNFYKQQLTAQEWLEEGGVPADTAAAWTSAAFGAFAADSAGATAQRFAELLAEQTPGGLNEKVWQLMEEDGNNDALRHVLEELRGKRRRRLKHAEAIWDISAKSSRPRRLPLLASRRAGSRRLGAESLLLLWAGWPHRHRVSEESGKPHLRPAGRHAWPGVAERGDQSHHGGTLVLMPLRRDTGRGARRAALRRVISESANSCEVRVVSYVADKVAMVDVGAEKEGLIPLSMMGAATRGSCFDCVREGEEVEVWVSDISHPEDLRRSKLVLSMERERPSKQTGPVANVSQFQSRLGKVWFNGTVSRQQPYGIFVQIKAPAGDGFVEGLVHRTECTSNETVGSEVQVRAVRLDPEKNHLYLSMRPASAKGVEARLAAFKDLAKARQVLPGTVVRQSGKFGAFVEVSHPDGSNVVGLVPSQEKAAAAPRSLEHLHIGALAEFGKESGADRPEPQMVVWETGVVIRVQPVVLIDVGLKIRGVLPAGKISSQNDADEDRVNLGDRVQVWVSEIRNKSSNRDRPTLILAMEKNKIYSLWNSGPVANLEDFQGLDDQEWYTGTLTHKMQAGWFVSVPSPVANGEPLSRHGLVYLPECKGDAEIGSSVKVRVLGVDLEKGPLRGTEAKLALYRDLTDHWLEGRVKSFGTGGAYGASVEVRHPAAGTMVGILPKAHMDPEKQLVVDGKIQVRVWDVTDDRLFLSMQEKVKEMPKEFLALVEDELGSASAVELLEEGQKVDVRVTDAGKVQVAIFVPVRMTTCEQPSDAIAAAPHACKCTPAPTFATDWEEEVCLGLRA</sequence>
<feature type="region of interest" description="Disordered" evidence="2">
    <location>
        <begin position="876"/>
        <end position="905"/>
    </location>
</feature>
<dbReference type="InterPro" id="IPR012340">
    <property type="entry name" value="NA-bd_OB-fold"/>
</dbReference>
<dbReference type="OrthoDB" id="436330at2759"/>
<keyword evidence="4" id="KW-0687">Ribonucleoprotein</keyword>
<dbReference type="Gene3D" id="2.40.50.140">
    <property type="entry name" value="Nucleic acid-binding proteins"/>
    <property type="match status" value="3"/>
</dbReference>
<evidence type="ECO:0000313" key="5">
    <source>
        <dbReference type="Proteomes" id="UP000186817"/>
    </source>
</evidence>
<dbReference type="SUPFAM" id="SSF50249">
    <property type="entry name" value="Nucleic acid-binding proteins"/>
    <property type="match status" value="2"/>
</dbReference>
<dbReference type="Gene3D" id="3.40.50.720">
    <property type="entry name" value="NAD(P)-binding Rossmann-like Domain"/>
    <property type="match status" value="1"/>
</dbReference>
<feature type="domain" description="S1 motif" evidence="3">
    <location>
        <begin position="1029"/>
        <end position="1096"/>
    </location>
</feature>
<feature type="region of interest" description="Disordered" evidence="2">
    <location>
        <begin position="45"/>
        <end position="113"/>
    </location>
</feature>
<name>A0A1Q9CQA6_SYMMI</name>
<keyword evidence="4" id="KW-0689">Ribosomal protein</keyword>
<dbReference type="GO" id="GO:0055129">
    <property type="term" value="P:L-proline biosynthetic process"/>
    <property type="evidence" value="ECO:0007669"/>
    <property type="project" value="TreeGrafter"/>
</dbReference>
<dbReference type="PANTHER" id="PTHR11645">
    <property type="entry name" value="PYRROLINE-5-CARBOXYLATE REDUCTASE"/>
    <property type="match status" value="1"/>
</dbReference>
<dbReference type="EMBL" id="LSRX01000996">
    <property type="protein sequence ID" value="OLP85103.1"/>
    <property type="molecule type" value="Genomic_DNA"/>
</dbReference>
<accession>A0A1Q9CQA6</accession>
<comment type="caution">
    <text evidence="4">The sequence shown here is derived from an EMBL/GenBank/DDBJ whole genome shotgun (WGS) entry which is preliminary data.</text>
</comment>
<dbReference type="SUPFAM" id="SSF51735">
    <property type="entry name" value="NAD(P)-binding Rossmann-fold domains"/>
    <property type="match status" value="1"/>
</dbReference>
<feature type="compositionally biased region" description="Polar residues" evidence="2">
    <location>
        <begin position="97"/>
        <end position="113"/>
    </location>
</feature>